<name>A0AAV4T7K0_CAEEX</name>
<sequence>MDVTRTTIQSKTKEKHQRQMTNVPISDQCQSKAKEKHQRQMTNVPISDQWYVVVTFRVTCHDPGAPVT</sequence>
<proteinExistence type="predicted"/>
<reference evidence="2 3" key="1">
    <citation type="submission" date="2021-06" db="EMBL/GenBank/DDBJ databases">
        <title>Caerostris extrusa draft genome.</title>
        <authorList>
            <person name="Kono N."/>
            <person name="Arakawa K."/>
        </authorList>
    </citation>
    <scope>NUCLEOTIDE SEQUENCE [LARGE SCALE GENOMIC DNA]</scope>
</reference>
<feature type="compositionally biased region" description="Polar residues" evidence="1">
    <location>
        <begin position="1"/>
        <end position="10"/>
    </location>
</feature>
<evidence type="ECO:0000313" key="3">
    <source>
        <dbReference type="Proteomes" id="UP001054945"/>
    </source>
</evidence>
<evidence type="ECO:0000313" key="2">
    <source>
        <dbReference type="EMBL" id="GIY40745.1"/>
    </source>
</evidence>
<dbReference type="Proteomes" id="UP001054945">
    <property type="component" value="Unassembled WGS sequence"/>
</dbReference>
<feature type="compositionally biased region" description="Polar residues" evidence="1">
    <location>
        <begin position="19"/>
        <end position="29"/>
    </location>
</feature>
<comment type="caution">
    <text evidence="2">The sequence shown here is derived from an EMBL/GenBank/DDBJ whole genome shotgun (WGS) entry which is preliminary data.</text>
</comment>
<dbReference type="EMBL" id="BPLR01010653">
    <property type="protein sequence ID" value="GIY40745.1"/>
    <property type="molecule type" value="Genomic_DNA"/>
</dbReference>
<gene>
    <name evidence="2" type="ORF">CEXT_33351</name>
</gene>
<organism evidence="2 3">
    <name type="scientific">Caerostris extrusa</name>
    <name type="common">Bark spider</name>
    <name type="synonym">Caerostris bankana</name>
    <dbReference type="NCBI Taxonomy" id="172846"/>
    <lineage>
        <taxon>Eukaryota</taxon>
        <taxon>Metazoa</taxon>
        <taxon>Ecdysozoa</taxon>
        <taxon>Arthropoda</taxon>
        <taxon>Chelicerata</taxon>
        <taxon>Arachnida</taxon>
        <taxon>Araneae</taxon>
        <taxon>Araneomorphae</taxon>
        <taxon>Entelegynae</taxon>
        <taxon>Araneoidea</taxon>
        <taxon>Araneidae</taxon>
        <taxon>Caerostris</taxon>
    </lineage>
</organism>
<accession>A0AAV4T7K0</accession>
<evidence type="ECO:0000256" key="1">
    <source>
        <dbReference type="SAM" id="MobiDB-lite"/>
    </source>
</evidence>
<feature type="region of interest" description="Disordered" evidence="1">
    <location>
        <begin position="1"/>
        <end position="29"/>
    </location>
</feature>
<keyword evidence="3" id="KW-1185">Reference proteome</keyword>
<dbReference type="AlphaFoldDB" id="A0AAV4T7K0"/>
<protein>
    <submittedName>
        <fullName evidence="2">Uncharacterized protein</fullName>
    </submittedName>
</protein>